<accession>A0A1B0C2C8</accession>
<reference evidence="1" key="2">
    <citation type="submission" date="2020-05" db="UniProtKB">
        <authorList>
            <consortium name="EnsemblMetazoa"/>
        </authorList>
    </citation>
    <scope>IDENTIFICATION</scope>
    <source>
        <strain evidence="1">IAEA</strain>
    </source>
</reference>
<proteinExistence type="predicted"/>
<organism evidence="1 2">
    <name type="scientific">Glossina palpalis gambiensis</name>
    <dbReference type="NCBI Taxonomy" id="67801"/>
    <lineage>
        <taxon>Eukaryota</taxon>
        <taxon>Metazoa</taxon>
        <taxon>Ecdysozoa</taxon>
        <taxon>Arthropoda</taxon>
        <taxon>Hexapoda</taxon>
        <taxon>Insecta</taxon>
        <taxon>Pterygota</taxon>
        <taxon>Neoptera</taxon>
        <taxon>Endopterygota</taxon>
        <taxon>Diptera</taxon>
        <taxon>Brachycera</taxon>
        <taxon>Muscomorpha</taxon>
        <taxon>Hippoboscoidea</taxon>
        <taxon>Glossinidae</taxon>
        <taxon>Glossina</taxon>
    </lineage>
</organism>
<name>A0A1B0C2C8_9MUSC</name>
<dbReference type="VEuPathDB" id="VectorBase:GPPI047277"/>
<dbReference type="EnsemblMetazoa" id="GPPI047277-RA">
    <property type="protein sequence ID" value="GPPI047277-PA"/>
    <property type="gene ID" value="GPPI047277"/>
</dbReference>
<dbReference type="AlphaFoldDB" id="A0A1B0C2C8"/>
<evidence type="ECO:0000313" key="2">
    <source>
        <dbReference type="Proteomes" id="UP000092460"/>
    </source>
</evidence>
<dbReference type="EMBL" id="JXJN01024502">
    <property type="status" value="NOT_ANNOTATED_CDS"/>
    <property type="molecule type" value="Genomic_DNA"/>
</dbReference>
<keyword evidence="2" id="KW-1185">Reference proteome</keyword>
<reference evidence="2" key="1">
    <citation type="submission" date="2015-01" db="EMBL/GenBank/DDBJ databases">
        <authorList>
            <person name="Aksoy S."/>
            <person name="Warren W."/>
            <person name="Wilson R.K."/>
        </authorList>
    </citation>
    <scope>NUCLEOTIDE SEQUENCE [LARGE SCALE GENOMIC DNA]</scope>
    <source>
        <strain evidence="2">IAEA</strain>
    </source>
</reference>
<evidence type="ECO:0000313" key="1">
    <source>
        <dbReference type="EnsemblMetazoa" id="GPPI047277-PA"/>
    </source>
</evidence>
<dbReference type="Proteomes" id="UP000092460">
    <property type="component" value="Unassembled WGS sequence"/>
</dbReference>
<protein>
    <submittedName>
        <fullName evidence="1">Uncharacterized protein</fullName>
    </submittedName>
</protein>
<sequence>MVNMYAKQISDRPMDKMKPSHNLNLIRDNSIVASSAEIGDKKRALLFLVGTSMLEFDKHSSSYVRTANYLAEPSSLTTNFKWLRSGALVCKGVK</sequence>